<sequence>MSKYEFPEFLPRAKIWKNVTDTFLEVKPDKELKLYRKDKSKQRTKY</sequence>
<proteinExistence type="predicted"/>
<dbReference type="AlphaFoldDB" id="A0A9N9BY85"/>
<protein>
    <submittedName>
        <fullName evidence="1">8943_t:CDS:1</fullName>
    </submittedName>
</protein>
<comment type="caution">
    <text evidence="1">The sequence shown here is derived from an EMBL/GenBank/DDBJ whole genome shotgun (WGS) entry which is preliminary data.</text>
</comment>
<organism evidence="1 2">
    <name type="scientific">Ambispora leptoticha</name>
    <dbReference type="NCBI Taxonomy" id="144679"/>
    <lineage>
        <taxon>Eukaryota</taxon>
        <taxon>Fungi</taxon>
        <taxon>Fungi incertae sedis</taxon>
        <taxon>Mucoromycota</taxon>
        <taxon>Glomeromycotina</taxon>
        <taxon>Glomeromycetes</taxon>
        <taxon>Archaeosporales</taxon>
        <taxon>Ambisporaceae</taxon>
        <taxon>Ambispora</taxon>
    </lineage>
</organism>
<reference evidence="1" key="1">
    <citation type="submission" date="2021-06" db="EMBL/GenBank/DDBJ databases">
        <authorList>
            <person name="Kallberg Y."/>
            <person name="Tangrot J."/>
            <person name="Rosling A."/>
        </authorList>
    </citation>
    <scope>NUCLEOTIDE SEQUENCE</scope>
    <source>
        <strain evidence="1">FL130A</strain>
    </source>
</reference>
<accession>A0A9N9BY85</accession>
<evidence type="ECO:0000313" key="2">
    <source>
        <dbReference type="Proteomes" id="UP000789508"/>
    </source>
</evidence>
<name>A0A9N9BY85_9GLOM</name>
<evidence type="ECO:0000313" key="1">
    <source>
        <dbReference type="EMBL" id="CAG8580196.1"/>
    </source>
</evidence>
<dbReference type="EMBL" id="CAJVPS010002982">
    <property type="protein sequence ID" value="CAG8580196.1"/>
    <property type="molecule type" value="Genomic_DNA"/>
</dbReference>
<gene>
    <name evidence="1" type="ORF">ALEPTO_LOCUS7221</name>
</gene>
<keyword evidence="2" id="KW-1185">Reference proteome</keyword>
<dbReference type="Proteomes" id="UP000789508">
    <property type="component" value="Unassembled WGS sequence"/>
</dbReference>